<dbReference type="PROSITE" id="PS50975">
    <property type="entry name" value="ATP_GRASP"/>
    <property type="match status" value="1"/>
</dbReference>
<dbReference type="SUPFAM" id="SSF56059">
    <property type="entry name" value="Glutathione synthetase ATP-binding domain-like"/>
    <property type="match status" value="1"/>
</dbReference>
<feature type="domain" description="ATP-grasp" evidence="14">
    <location>
        <begin position="111"/>
        <end position="316"/>
    </location>
</feature>
<dbReference type="EMBL" id="JAVAIL010000001">
    <property type="protein sequence ID" value="MDP4538120.1"/>
    <property type="molecule type" value="Genomic_DNA"/>
</dbReference>
<dbReference type="InterPro" id="IPR013815">
    <property type="entry name" value="ATP_grasp_subdomain_1"/>
</dbReference>
<dbReference type="InterPro" id="IPR020560">
    <property type="entry name" value="PRibGlycinamide_synth_C-dom"/>
</dbReference>
<dbReference type="Gene3D" id="3.30.470.20">
    <property type="entry name" value="ATP-grasp fold, B domain"/>
    <property type="match status" value="1"/>
</dbReference>
<dbReference type="Pfam" id="PF02844">
    <property type="entry name" value="GARS_N"/>
    <property type="match status" value="1"/>
</dbReference>
<evidence type="ECO:0000259" key="14">
    <source>
        <dbReference type="PROSITE" id="PS50975"/>
    </source>
</evidence>
<keyword evidence="7 12" id="KW-0658">Purine biosynthesis</keyword>
<dbReference type="RefSeq" id="WP_305928271.1">
    <property type="nucleotide sequence ID" value="NZ_JAVAIL010000001.1"/>
</dbReference>
<evidence type="ECO:0000313" key="15">
    <source>
        <dbReference type="EMBL" id="MDP4538120.1"/>
    </source>
</evidence>
<dbReference type="InterPro" id="IPR020562">
    <property type="entry name" value="PRibGlycinamide_synth_N"/>
</dbReference>
<sequence>MNILLLGSGGREHALAWKLAQSRLLAAAGDSFYAAPGNPGIAEHARCIDLDMTDHDAVGTFCQAENIGLVVIGPEAPLVAGLGDHLRGLGVAVFGPSREAAQLEGSKGFTKDLCIRAGIPTARYARATSLEQAWGALKSFDAPFVLKADGLAAGKGVVIAETREEAQEALSEMFGGQFGSAGSEVVIEQFLTGEEASFFALTDGTSIVPFGSAQDHKRVGEGDTGPNTGGMGAYSPAPVLDEKLQSRVMADTIEPTVAAMRAAGMPYSGVLYAGLMLSPDGPQLIEYNARFGDPECQVLMMRLKSDLGELMLACAQERLAEAPAPEFSDDYALTVVMAAEGYPATPKKGGRIALGEAEAGVAKVFHAGTATSDGSLVATGGRVLNVTARGPSVAQAQAAAYAAVDAIDFPDGFCRRDIGWREVEREASQGAE</sequence>
<dbReference type="SMART" id="SM01209">
    <property type="entry name" value="GARS_A"/>
    <property type="match status" value="1"/>
</dbReference>
<evidence type="ECO:0000256" key="13">
    <source>
        <dbReference type="PROSITE-ProRule" id="PRU00409"/>
    </source>
</evidence>
<dbReference type="PANTHER" id="PTHR43472:SF1">
    <property type="entry name" value="PHOSPHORIBOSYLAMINE--GLYCINE LIGASE, CHLOROPLASTIC"/>
    <property type="match status" value="1"/>
</dbReference>
<evidence type="ECO:0000313" key="16">
    <source>
        <dbReference type="Proteomes" id="UP001235664"/>
    </source>
</evidence>
<proteinExistence type="inferred from homology"/>
<dbReference type="InterPro" id="IPR037123">
    <property type="entry name" value="PRibGlycinamide_synth_C_sf"/>
</dbReference>
<dbReference type="Proteomes" id="UP001235664">
    <property type="component" value="Unassembled WGS sequence"/>
</dbReference>
<comment type="catalytic activity">
    <reaction evidence="12">
        <text>5-phospho-beta-D-ribosylamine + glycine + ATP = N(1)-(5-phospho-beta-D-ribosyl)glycinamide + ADP + phosphate + H(+)</text>
        <dbReference type="Rhea" id="RHEA:17453"/>
        <dbReference type="ChEBI" id="CHEBI:15378"/>
        <dbReference type="ChEBI" id="CHEBI:30616"/>
        <dbReference type="ChEBI" id="CHEBI:43474"/>
        <dbReference type="ChEBI" id="CHEBI:57305"/>
        <dbReference type="ChEBI" id="CHEBI:58681"/>
        <dbReference type="ChEBI" id="CHEBI:143788"/>
        <dbReference type="ChEBI" id="CHEBI:456216"/>
        <dbReference type="EC" id="6.3.4.13"/>
    </reaction>
</comment>
<dbReference type="PANTHER" id="PTHR43472">
    <property type="entry name" value="PHOSPHORIBOSYLAMINE--GLYCINE LIGASE"/>
    <property type="match status" value="1"/>
</dbReference>
<dbReference type="NCBIfam" id="TIGR00877">
    <property type="entry name" value="purD"/>
    <property type="match status" value="1"/>
</dbReference>
<dbReference type="Pfam" id="PF02843">
    <property type="entry name" value="GARS_C"/>
    <property type="match status" value="1"/>
</dbReference>
<keyword evidence="8 13" id="KW-0067">ATP-binding</keyword>
<evidence type="ECO:0000256" key="8">
    <source>
        <dbReference type="ARBA" id="ARBA00022840"/>
    </source>
</evidence>
<gene>
    <name evidence="12 15" type="primary">purD</name>
    <name evidence="15" type="ORF">Q9K01_00570</name>
</gene>
<dbReference type="Gene3D" id="3.90.600.10">
    <property type="entry name" value="Phosphoribosylglycinamide synthetase, C-terminal domain"/>
    <property type="match status" value="1"/>
</dbReference>
<dbReference type="EC" id="6.3.4.13" evidence="4 12"/>
<dbReference type="SUPFAM" id="SSF51246">
    <property type="entry name" value="Rudiment single hybrid motif"/>
    <property type="match status" value="1"/>
</dbReference>
<evidence type="ECO:0000256" key="4">
    <source>
        <dbReference type="ARBA" id="ARBA00013255"/>
    </source>
</evidence>
<evidence type="ECO:0000256" key="10">
    <source>
        <dbReference type="ARBA" id="ARBA00042242"/>
    </source>
</evidence>
<dbReference type="InterPro" id="IPR020561">
    <property type="entry name" value="PRibGlycinamid_synth_ATP-grasp"/>
</dbReference>
<dbReference type="PROSITE" id="PS00184">
    <property type="entry name" value="GARS"/>
    <property type="match status" value="1"/>
</dbReference>
<evidence type="ECO:0000256" key="3">
    <source>
        <dbReference type="ARBA" id="ARBA00005174"/>
    </source>
</evidence>
<keyword evidence="5 12" id="KW-0436">Ligase</keyword>
<comment type="similarity">
    <text evidence="9 12">Belongs to the GARS family.</text>
</comment>
<evidence type="ECO:0000256" key="7">
    <source>
        <dbReference type="ARBA" id="ARBA00022755"/>
    </source>
</evidence>
<dbReference type="Gene3D" id="3.30.1490.20">
    <property type="entry name" value="ATP-grasp fold, A domain"/>
    <property type="match status" value="1"/>
</dbReference>
<evidence type="ECO:0000256" key="5">
    <source>
        <dbReference type="ARBA" id="ARBA00022598"/>
    </source>
</evidence>
<dbReference type="InterPro" id="IPR020559">
    <property type="entry name" value="PRibGlycinamide_synth_CS"/>
</dbReference>
<name>A0ABT9H5I4_9SPHN</name>
<dbReference type="InterPro" id="IPR011761">
    <property type="entry name" value="ATP-grasp"/>
</dbReference>
<keyword evidence="6 13" id="KW-0547">Nucleotide-binding</keyword>
<protein>
    <recommendedName>
        <fullName evidence="4 12">Phosphoribosylamine--glycine ligase</fullName>
        <ecNumber evidence="4 12">6.3.4.13</ecNumber>
    </recommendedName>
    <alternativeName>
        <fullName evidence="12">GARS</fullName>
    </alternativeName>
    <alternativeName>
        <fullName evidence="10 12">Glycinamide ribonucleotide synthetase</fullName>
    </alternativeName>
    <alternativeName>
        <fullName evidence="11 12">Phosphoribosylglycinamide synthetase</fullName>
    </alternativeName>
</protein>
<evidence type="ECO:0000256" key="11">
    <source>
        <dbReference type="ARBA" id="ARBA00042864"/>
    </source>
</evidence>
<dbReference type="GO" id="GO:0004637">
    <property type="term" value="F:phosphoribosylamine-glycine ligase activity"/>
    <property type="evidence" value="ECO:0007669"/>
    <property type="project" value="UniProtKB-EC"/>
</dbReference>
<evidence type="ECO:0000256" key="9">
    <source>
        <dbReference type="ARBA" id="ARBA00038345"/>
    </source>
</evidence>
<evidence type="ECO:0000256" key="12">
    <source>
        <dbReference type="HAMAP-Rule" id="MF_00138"/>
    </source>
</evidence>
<keyword evidence="16" id="KW-1185">Reference proteome</keyword>
<dbReference type="HAMAP" id="MF_00138">
    <property type="entry name" value="GARS"/>
    <property type="match status" value="1"/>
</dbReference>
<comment type="caution">
    <text evidence="15">The sequence shown here is derived from an EMBL/GenBank/DDBJ whole genome shotgun (WGS) entry which is preliminary data.</text>
</comment>
<dbReference type="Gene3D" id="3.40.50.20">
    <property type="match status" value="1"/>
</dbReference>
<dbReference type="SUPFAM" id="SSF52440">
    <property type="entry name" value="PreATP-grasp domain"/>
    <property type="match status" value="1"/>
</dbReference>
<evidence type="ECO:0000256" key="6">
    <source>
        <dbReference type="ARBA" id="ARBA00022741"/>
    </source>
</evidence>
<comment type="pathway">
    <text evidence="3 12">Purine metabolism; IMP biosynthesis via de novo pathway; N(1)-(5-phospho-D-ribosyl)glycinamide from 5-phospho-alpha-D-ribose 1-diphosphate: step 2/2.</text>
</comment>
<dbReference type="InterPro" id="IPR016185">
    <property type="entry name" value="PreATP-grasp_dom_sf"/>
</dbReference>
<accession>A0ABT9H5I4</accession>
<evidence type="ECO:0000256" key="1">
    <source>
        <dbReference type="ARBA" id="ARBA00001936"/>
    </source>
</evidence>
<evidence type="ECO:0000256" key="2">
    <source>
        <dbReference type="ARBA" id="ARBA00001946"/>
    </source>
</evidence>
<organism evidence="15 16">
    <name type="scientific">Qipengyuania benthica</name>
    <dbReference type="NCBI Taxonomy" id="3067651"/>
    <lineage>
        <taxon>Bacteria</taxon>
        <taxon>Pseudomonadati</taxon>
        <taxon>Pseudomonadota</taxon>
        <taxon>Alphaproteobacteria</taxon>
        <taxon>Sphingomonadales</taxon>
        <taxon>Erythrobacteraceae</taxon>
        <taxon>Qipengyuania</taxon>
    </lineage>
</organism>
<comment type="cofactor">
    <cofactor evidence="1">
        <name>Mn(2+)</name>
        <dbReference type="ChEBI" id="CHEBI:29035"/>
    </cofactor>
</comment>
<dbReference type="InterPro" id="IPR000115">
    <property type="entry name" value="PRibGlycinamide_synth"/>
</dbReference>
<comment type="cofactor">
    <cofactor evidence="2">
        <name>Mg(2+)</name>
        <dbReference type="ChEBI" id="CHEBI:18420"/>
    </cofactor>
</comment>
<dbReference type="Pfam" id="PF01071">
    <property type="entry name" value="GARS_A"/>
    <property type="match status" value="1"/>
</dbReference>
<dbReference type="InterPro" id="IPR011054">
    <property type="entry name" value="Rudment_hybrid_motif"/>
</dbReference>
<dbReference type="SMART" id="SM01210">
    <property type="entry name" value="GARS_C"/>
    <property type="match status" value="1"/>
</dbReference>
<reference evidence="15 16" key="1">
    <citation type="submission" date="2023-08" db="EMBL/GenBank/DDBJ databases">
        <title>genomic of DY56.</title>
        <authorList>
            <person name="Wang Y."/>
        </authorList>
    </citation>
    <scope>NUCLEOTIDE SEQUENCE [LARGE SCALE GENOMIC DNA]</scope>
    <source>
        <strain evidence="15 16">DY56-A-20</strain>
    </source>
</reference>